<organism evidence="2 3">
    <name type="scientific">Burkholderia thailandensis</name>
    <dbReference type="NCBI Taxonomy" id="57975"/>
    <lineage>
        <taxon>Bacteria</taxon>
        <taxon>Pseudomonadati</taxon>
        <taxon>Pseudomonadota</taxon>
        <taxon>Betaproteobacteria</taxon>
        <taxon>Burkholderiales</taxon>
        <taxon>Burkholderiaceae</taxon>
        <taxon>Burkholderia</taxon>
        <taxon>pseudomallei group</taxon>
    </lineage>
</organism>
<dbReference type="AlphaFoldDB" id="A0AAW9CKI2"/>
<feature type="region of interest" description="Disordered" evidence="1">
    <location>
        <begin position="1"/>
        <end position="42"/>
    </location>
</feature>
<protein>
    <submittedName>
        <fullName evidence="2">Uncharacterized protein</fullName>
    </submittedName>
</protein>
<gene>
    <name evidence="2" type="ORF">C7S16_6773</name>
</gene>
<proteinExistence type="predicted"/>
<dbReference type="EMBL" id="QXCT01000001">
    <property type="protein sequence ID" value="MDW9251114.1"/>
    <property type="molecule type" value="Genomic_DNA"/>
</dbReference>
<evidence type="ECO:0000256" key="1">
    <source>
        <dbReference type="SAM" id="MobiDB-lite"/>
    </source>
</evidence>
<sequence length="42" mass="4649">MARRVRSPAGSGTTRIDRDGRRRASPPPGRMKAMRRAANATR</sequence>
<dbReference type="Proteomes" id="UP001272137">
    <property type="component" value="Unassembled WGS sequence"/>
</dbReference>
<reference evidence="2" key="1">
    <citation type="submission" date="2018-08" db="EMBL/GenBank/DDBJ databases">
        <title>Identification of Burkholderia cepacia strains that express a Burkholderia pseudomallei-like capsular polysaccharide.</title>
        <authorList>
            <person name="Burtnick M.N."/>
            <person name="Vongsouvath M."/>
            <person name="Newton P."/>
            <person name="Wuthiekanun V."/>
            <person name="Limmathurotsakul D."/>
            <person name="Brett P.J."/>
            <person name="Chantratita N."/>
            <person name="Dance D.A."/>
        </authorList>
    </citation>
    <scope>NUCLEOTIDE SEQUENCE</scope>
    <source>
        <strain evidence="2">SBXCC001</strain>
    </source>
</reference>
<comment type="caution">
    <text evidence="2">The sequence shown here is derived from an EMBL/GenBank/DDBJ whole genome shotgun (WGS) entry which is preliminary data.</text>
</comment>
<accession>A0AAW9CKI2</accession>
<evidence type="ECO:0000313" key="2">
    <source>
        <dbReference type="EMBL" id="MDW9251114.1"/>
    </source>
</evidence>
<name>A0AAW9CKI2_BURTH</name>
<evidence type="ECO:0000313" key="3">
    <source>
        <dbReference type="Proteomes" id="UP001272137"/>
    </source>
</evidence>